<dbReference type="InterPro" id="IPR005952">
    <property type="entry name" value="Phosphogly_mut1"/>
</dbReference>
<dbReference type="OrthoDB" id="280692at2"/>
<evidence type="ECO:0000256" key="5">
    <source>
        <dbReference type="ARBA" id="ARBA00023235"/>
    </source>
</evidence>
<dbReference type="RefSeq" id="WP_058476393.1">
    <property type="nucleotide sequence ID" value="NZ_CAAAIO010000004.1"/>
</dbReference>
<organism evidence="9 11">
    <name type="scientific">Legionella steigerwaltii</name>
    <dbReference type="NCBI Taxonomy" id="460"/>
    <lineage>
        <taxon>Bacteria</taxon>
        <taxon>Pseudomonadati</taxon>
        <taxon>Pseudomonadota</taxon>
        <taxon>Gammaproteobacteria</taxon>
        <taxon>Legionellales</taxon>
        <taxon>Legionellaceae</taxon>
        <taxon>Legionella</taxon>
    </lineage>
</organism>
<dbReference type="STRING" id="460.Lstg_0815"/>
<dbReference type="EMBL" id="UGOY01000001">
    <property type="protein sequence ID" value="STY24515.1"/>
    <property type="molecule type" value="Genomic_DNA"/>
</dbReference>
<protein>
    <recommendedName>
        <fullName evidence="2">phosphoglycerate mutase (2,3-diphosphoglycerate-dependent)</fullName>
        <ecNumber evidence="2">5.4.2.11</ecNumber>
    </recommendedName>
</protein>
<dbReference type="GO" id="GO:0006096">
    <property type="term" value="P:glycolytic process"/>
    <property type="evidence" value="ECO:0007669"/>
    <property type="project" value="UniProtKB-KW"/>
</dbReference>
<dbReference type="InterPro" id="IPR013078">
    <property type="entry name" value="His_Pase_superF_clade-1"/>
</dbReference>
<evidence type="ECO:0000256" key="6">
    <source>
        <dbReference type="PIRSR" id="PIRSR613078-1"/>
    </source>
</evidence>
<accession>A0A378LBW9</accession>
<dbReference type="Proteomes" id="UP000054820">
    <property type="component" value="Unassembled WGS sequence"/>
</dbReference>
<dbReference type="InterPro" id="IPR029033">
    <property type="entry name" value="His_PPase_superfam"/>
</dbReference>
<reference evidence="8 10" key="1">
    <citation type="submission" date="2015-11" db="EMBL/GenBank/DDBJ databases">
        <title>Genomic analysis of 38 Legionella species identifies large and diverse effector repertoires.</title>
        <authorList>
            <person name="Burstein D."/>
            <person name="Amaro F."/>
            <person name="Zusman T."/>
            <person name="Lifshitz Z."/>
            <person name="Cohen O."/>
            <person name="Gilbert J.A."/>
            <person name="Pupko T."/>
            <person name="Shuman H.A."/>
            <person name="Segal G."/>
        </authorList>
    </citation>
    <scope>NUCLEOTIDE SEQUENCE [LARGE SCALE GENOMIC DNA]</scope>
    <source>
        <strain evidence="8 10">SC-18-C9</strain>
    </source>
</reference>
<keyword evidence="5 9" id="KW-0413">Isomerase</keyword>
<dbReference type="CDD" id="cd07040">
    <property type="entry name" value="HP"/>
    <property type="match status" value="1"/>
</dbReference>
<dbReference type="Gene3D" id="3.40.50.1240">
    <property type="entry name" value="Phosphoglycerate mutase-like"/>
    <property type="match status" value="1"/>
</dbReference>
<name>A0A378LBW9_9GAMM</name>
<dbReference type="AlphaFoldDB" id="A0A378LBW9"/>
<feature type="binding site" evidence="7">
    <location>
        <position position="62"/>
    </location>
    <ligand>
        <name>substrate</name>
    </ligand>
</feature>
<evidence type="ECO:0000256" key="4">
    <source>
        <dbReference type="ARBA" id="ARBA00023152"/>
    </source>
</evidence>
<keyword evidence="4" id="KW-0324">Glycolysis</keyword>
<comment type="similarity">
    <text evidence="1">Belongs to the phosphoglycerate mutase family. BPG-dependent PGAM subfamily.</text>
</comment>
<feature type="binding site" evidence="7">
    <location>
        <begin position="88"/>
        <end position="91"/>
    </location>
    <ligand>
        <name>substrate</name>
    </ligand>
</feature>
<feature type="active site" description="Tele-phosphohistidine intermediate" evidence="6">
    <location>
        <position position="10"/>
    </location>
</feature>
<dbReference type="EMBL" id="LNYZ01000005">
    <property type="protein sequence ID" value="KTD79599.1"/>
    <property type="molecule type" value="Genomic_DNA"/>
</dbReference>
<dbReference type="Proteomes" id="UP000255110">
    <property type="component" value="Unassembled WGS sequence"/>
</dbReference>
<dbReference type="GO" id="GO:0004619">
    <property type="term" value="F:phosphoglycerate mutase activity"/>
    <property type="evidence" value="ECO:0007669"/>
    <property type="project" value="UniProtKB-EC"/>
</dbReference>
<evidence type="ECO:0000313" key="10">
    <source>
        <dbReference type="Proteomes" id="UP000054820"/>
    </source>
</evidence>
<evidence type="ECO:0000256" key="2">
    <source>
        <dbReference type="ARBA" id="ARBA00012028"/>
    </source>
</evidence>
<feature type="active site" description="Proton donor/acceptor" evidence="6">
    <location>
        <position position="88"/>
    </location>
</feature>
<dbReference type="GO" id="GO:0006094">
    <property type="term" value="P:gluconeogenesis"/>
    <property type="evidence" value="ECO:0007669"/>
    <property type="project" value="UniProtKB-KW"/>
</dbReference>
<evidence type="ECO:0000256" key="3">
    <source>
        <dbReference type="ARBA" id="ARBA00022432"/>
    </source>
</evidence>
<keyword evidence="10" id="KW-1185">Reference proteome</keyword>
<evidence type="ECO:0000313" key="8">
    <source>
        <dbReference type="EMBL" id="KTD79599.1"/>
    </source>
</evidence>
<proteinExistence type="inferred from homology"/>
<evidence type="ECO:0000313" key="11">
    <source>
        <dbReference type="Proteomes" id="UP000255110"/>
    </source>
</evidence>
<reference evidence="9 11" key="2">
    <citation type="submission" date="2018-06" db="EMBL/GenBank/DDBJ databases">
        <authorList>
            <consortium name="Pathogen Informatics"/>
            <person name="Doyle S."/>
        </authorList>
    </citation>
    <scope>NUCLEOTIDE SEQUENCE [LARGE SCALE GENOMIC DNA]</scope>
    <source>
        <strain evidence="9 11">NCTC11991</strain>
    </source>
</reference>
<dbReference type="SUPFAM" id="SSF53254">
    <property type="entry name" value="Phosphoglycerate mutase-like"/>
    <property type="match status" value="1"/>
</dbReference>
<sequence length="212" mass="23648">MTTRLLIARHGNTFGPGDIVRRVGVTDLPLVDSGLNQGRMLGIYLKNNNFIPDVIFTSKLKRTIQTAEQAQQAMGTNLPIETLTIFNEIDYGPDENQPEEHVVARIGKEAINAWESQAVVPEGWKVDPSALIKNWIDFSNRIRKEHIGKTCLVVTSNGIARFSPYLTGDFATFSAQYGIKIATGALCVFENKEPSMEWQCRAWNVKPNLDAL</sequence>
<dbReference type="EC" id="5.4.2.11" evidence="2"/>
<keyword evidence="3" id="KW-0312">Gluconeogenesis</keyword>
<dbReference type="PANTHER" id="PTHR11931">
    <property type="entry name" value="PHOSPHOGLYCERATE MUTASE"/>
    <property type="match status" value="1"/>
</dbReference>
<evidence type="ECO:0000313" key="9">
    <source>
        <dbReference type="EMBL" id="STY24515.1"/>
    </source>
</evidence>
<gene>
    <name evidence="9" type="primary">gpmA</name>
    <name evidence="8" type="ORF">Lstg_0815</name>
    <name evidence="9" type="ORF">NCTC11991_03142</name>
</gene>
<evidence type="ECO:0000256" key="7">
    <source>
        <dbReference type="PIRSR" id="PIRSR613078-2"/>
    </source>
</evidence>
<evidence type="ECO:0000256" key="1">
    <source>
        <dbReference type="ARBA" id="ARBA00006717"/>
    </source>
</evidence>
<dbReference type="Pfam" id="PF00300">
    <property type="entry name" value="His_Phos_1"/>
    <property type="match status" value="1"/>
</dbReference>
<dbReference type="SMART" id="SM00855">
    <property type="entry name" value="PGAM"/>
    <property type="match status" value="1"/>
</dbReference>